<name>A0A6M3ZV60_9BURK</name>
<gene>
    <name evidence="1" type="ORF">C798_19955</name>
</gene>
<protein>
    <submittedName>
        <fullName evidence="1">Uncharacterized protein</fullName>
    </submittedName>
</protein>
<reference evidence="1 2" key="1">
    <citation type="journal article" date="2012" name="J. Bacteriol.">
        <title>Genome sequence of the pathogenic Herbaspirillum seropedicae strain Os34, isolated from rice roots.</title>
        <authorList>
            <person name="Ye W."/>
            <person name="Ye S."/>
            <person name="Liu J."/>
            <person name="Chang S."/>
            <person name="Chen M."/>
            <person name="Zhu B."/>
            <person name="Guo L."/>
            <person name="An Q."/>
        </authorList>
    </citation>
    <scope>NUCLEOTIDE SEQUENCE [LARGE SCALE GENOMIC DNA]</scope>
    <source>
        <strain evidence="1 2">Os34</strain>
    </source>
</reference>
<dbReference type="EMBL" id="CP008956">
    <property type="protein sequence ID" value="QJQ02426.1"/>
    <property type="molecule type" value="Genomic_DNA"/>
</dbReference>
<evidence type="ECO:0000313" key="1">
    <source>
        <dbReference type="EMBL" id="QJQ02426.1"/>
    </source>
</evidence>
<sequence>MSSLPTIEVFQELFLDASADLGALTSSLVINAKGVWRRDNPMEMRAAGTSAEGRLLAFSREGDDSIPAATVILYQDGNSSYKVTNVVPSELYTLTQQQYNMVLKDFIKSIVTPASELCSVRLSSDRQSPLDWANADAAHALGLFSRAANKSTGSSHPLDRERWMSFVVKYHRSGSGRLDAGLLARWLIEAEHWPSDSAYQLGSEFESAVELLAYYDGFLR</sequence>
<dbReference type="Proteomes" id="UP000501648">
    <property type="component" value="Chromosome"/>
</dbReference>
<proteinExistence type="predicted"/>
<accession>A0A6M3ZV60</accession>
<dbReference type="RefSeq" id="WP_017454517.1">
    <property type="nucleotide sequence ID" value="NZ_CP008956.1"/>
</dbReference>
<organism evidence="1 2">
    <name type="scientific">Herbaspirillum rubrisubalbicans Os34</name>
    <dbReference type="NCBI Taxonomy" id="1235827"/>
    <lineage>
        <taxon>Bacteria</taxon>
        <taxon>Pseudomonadati</taxon>
        <taxon>Pseudomonadota</taxon>
        <taxon>Betaproteobacteria</taxon>
        <taxon>Burkholderiales</taxon>
        <taxon>Oxalobacteraceae</taxon>
        <taxon>Herbaspirillum</taxon>
    </lineage>
</organism>
<evidence type="ECO:0000313" key="2">
    <source>
        <dbReference type="Proteomes" id="UP000501648"/>
    </source>
</evidence>
<dbReference type="AlphaFoldDB" id="A0A6M3ZV60"/>